<dbReference type="STRING" id="329046.A0A1Y2BW54"/>
<proteinExistence type="predicted"/>
<accession>A0A1Y2BW54</accession>
<dbReference type="Proteomes" id="UP000193642">
    <property type="component" value="Unassembled WGS sequence"/>
</dbReference>
<dbReference type="AlphaFoldDB" id="A0A1Y2BW54"/>
<comment type="caution">
    <text evidence="2">The sequence shown here is derived from an EMBL/GenBank/DDBJ whole genome shotgun (WGS) entry which is preliminary data.</text>
</comment>
<sequence>MGGNALANVQRLTSADHSRLLQRIKPLLQQHYGLVSSPRYIGSKETHGDIDFLVHNPLSQAPVSLAKLLNATDSVSNGNITSLNVDGFQVDVQRLNTKSSSKQTCSCFLGPESKQTDKLTHDNLLFEAASDFADFGDCARIVGSVAKRYGLEYSNKGLSVNHGSVSIALTHSIPSALSYLQFPASLWTAGFSTEREMFDFLTASPLFNKTHAMLWISSGTSKRDLKHPRPTLKRFLEYLVDLNGGALPTPAQIDAFRVESEGIDKDQVKVDAIKAFGLWDLYLDLEAKQAALKVMDDYVKSVFNGRVIQGIIGDECDGASIGLVKARVRERLDRPLTETVDQVFGEDDQFTDGPSEDSTSVDGANDGSFGGSKEGAKNLGGSKEKFDIDMWKMKVLFMSQSEVEALILSVWREIQQEPKDK</sequence>
<dbReference type="OrthoDB" id="4708870at2759"/>
<gene>
    <name evidence="2" type="ORF">BCR33DRAFT_415662</name>
</gene>
<protein>
    <submittedName>
        <fullName evidence="2">Uncharacterized protein</fullName>
    </submittedName>
</protein>
<name>A0A1Y2BW54_9FUNG</name>
<reference evidence="2 3" key="1">
    <citation type="submission" date="2016-07" db="EMBL/GenBank/DDBJ databases">
        <title>Pervasive Adenine N6-methylation of Active Genes in Fungi.</title>
        <authorList>
            <consortium name="DOE Joint Genome Institute"/>
            <person name="Mondo S.J."/>
            <person name="Dannebaum R.O."/>
            <person name="Kuo R.C."/>
            <person name="Labutti K."/>
            <person name="Haridas S."/>
            <person name="Kuo A."/>
            <person name="Salamov A."/>
            <person name="Ahrendt S.R."/>
            <person name="Lipzen A."/>
            <person name="Sullivan W."/>
            <person name="Andreopoulos W.B."/>
            <person name="Clum A."/>
            <person name="Lindquist E."/>
            <person name="Daum C."/>
            <person name="Ramamoorthy G.K."/>
            <person name="Gryganskyi A."/>
            <person name="Culley D."/>
            <person name="Magnuson J.K."/>
            <person name="James T.Y."/>
            <person name="O'Malley M.A."/>
            <person name="Stajich J.E."/>
            <person name="Spatafora J.W."/>
            <person name="Visel A."/>
            <person name="Grigoriev I.V."/>
        </authorList>
    </citation>
    <scope>NUCLEOTIDE SEQUENCE [LARGE SCALE GENOMIC DNA]</scope>
    <source>
        <strain evidence="2 3">JEL800</strain>
    </source>
</reference>
<dbReference type="EMBL" id="MCGO01000041">
    <property type="protein sequence ID" value="ORY38990.1"/>
    <property type="molecule type" value="Genomic_DNA"/>
</dbReference>
<evidence type="ECO:0000313" key="2">
    <source>
        <dbReference type="EMBL" id="ORY38990.1"/>
    </source>
</evidence>
<evidence type="ECO:0000313" key="3">
    <source>
        <dbReference type="Proteomes" id="UP000193642"/>
    </source>
</evidence>
<keyword evidence="3" id="KW-1185">Reference proteome</keyword>
<evidence type="ECO:0000256" key="1">
    <source>
        <dbReference type="SAM" id="MobiDB-lite"/>
    </source>
</evidence>
<feature type="region of interest" description="Disordered" evidence="1">
    <location>
        <begin position="345"/>
        <end position="381"/>
    </location>
</feature>
<organism evidence="2 3">
    <name type="scientific">Rhizoclosmatium globosum</name>
    <dbReference type="NCBI Taxonomy" id="329046"/>
    <lineage>
        <taxon>Eukaryota</taxon>
        <taxon>Fungi</taxon>
        <taxon>Fungi incertae sedis</taxon>
        <taxon>Chytridiomycota</taxon>
        <taxon>Chytridiomycota incertae sedis</taxon>
        <taxon>Chytridiomycetes</taxon>
        <taxon>Chytridiales</taxon>
        <taxon>Chytriomycetaceae</taxon>
        <taxon>Rhizoclosmatium</taxon>
    </lineage>
</organism>